<dbReference type="Pfam" id="PF13041">
    <property type="entry name" value="PPR_2"/>
    <property type="match status" value="1"/>
</dbReference>
<dbReference type="OrthoDB" id="185373at2759"/>
<feature type="compositionally biased region" description="Polar residues" evidence="3">
    <location>
        <begin position="376"/>
        <end position="385"/>
    </location>
</feature>
<organism evidence="4 5">
    <name type="scientific">Amorphotheca resinae ATCC 22711</name>
    <dbReference type="NCBI Taxonomy" id="857342"/>
    <lineage>
        <taxon>Eukaryota</taxon>
        <taxon>Fungi</taxon>
        <taxon>Dikarya</taxon>
        <taxon>Ascomycota</taxon>
        <taxon>Pezizomycotina</taxon>
        <taxon>Leotiomycetes</taxon>
        <taxon>Helotiales</taxon>
        <taxon>Amorphothecaceae</taxon>
        <taxon>Amorphotheca</taxon>
    </lineage>
</organism>
<proteinExistence type="predicted"/>
<reference evidence="4 5" key="1">
    <citation type="journal article" date="2018" name="New Phytol.">
        <title>Comparative genomics and transcriptomics depict ericoid mycorrhizal fungi as versatile saprotrophs and plant mutualists.</title>
        <authorList>
            <person name="Martino E."/>
            <person name="Morin E."/>
            <person name="Grelet G.A."/>
            <person name="Kuo A."/>
            <person name="Kohler A."/>
            <person name="Daghino S."/>
            <person name="Barry K.W."/>
            <person name="Cichocki N."/>
            <person name="Clum A."/>
            <person name="Dockter R.B."/>
            <person name="Hainaut M."/>
            <person name="Kuo R.C."/>
            <person name="LaButti K."/>
            <person name="Lindahl B.D."/>
            <person name="Lindquist E.A."/>
            <person name="Lipzen A."/>
            <person name="Khouja H.R."/>
            <person name="Magnuson J."/>
            <person name="Murat C."/>
            <person name="Ohm R.A."/>
            <person name="Singer S.W."/>
            <person name="Spatafora J.W."/>
            <person name="Wang M."/>
            <person name="Veneault-Fourrey C."/>
            <person name="Henrissat B."/>
            <person name="Grigoriev I.V."/>
            <person name="Martin F.M."/>
            <person name="Perotto S."/>
        </authorList>
    </citation>
    <scope>NUCLEOTIDE SEQUENCE [LARGE SCALE GENOMIC DNA]</scope>
    <source>
        <strain evidence="4 5">ATCC 22711</strain>
    </source>
</reference>
<feature type="compositionally biased region" description="Polar residues" evidence="3">
    <location>
        <begin position="408"/>
        <end position="419"/>
    </location>
</feature>
<protein>
    <recommendedName>
        <fullName evidence="6">Pentacotripeptide-repeat region of PRORP domain-containing protein</fullName>
    </recommendedName>
</protein>
<dbReference type="Proteomes" id="UP000241818">
    <property type="component" value="Unassembled WGS sequence"/>
</dbReference>
<name>A0A2T3B2D0_AMORE</name>
<dbReference type="Gene3D" id="1.25.40.10">
    <property type="entry name" value="Tetratricopeptide repeat domain"/>
    <property type="match status" value="1"/>
</dbReference>
<evidence type="ECO:0000256" key="3">
    <source>
        <dbReference type="SAM" id="MobiDB-lite"/>
    </source>
</evidence>
<keyword evidence="1" id="KW-0677">Repeat</keyword>
<dbReference type="PROSITE" id="PS51375">
    <property type="entry name" value="PPR"/>
    <property type="match status" value="1"/>
</dbReference>
<keyword evidence="5" id="KW-1185">Reference proteome</keyword>
<dbReference type="InterPro" id="IPR011990">
    <property type="entry name" value="TPR-like_helical_dom_sf"/>
</dbReference>
<dbReference type="STRING" id="857342.A0A2T3B2D0"/>
<dbReference type="NCBIfam" id="TIGR00756">
    <property type="entry name" value="PPR"/>
    <property type="match status" value="1"/>
</dbReference>
<evidence type="ECO:0008006" key="6">
    <source>
        <dbReference type="Google" id="ProtNLM"/>
    </source>
</evidence>
<feature type="compositionally biased region" description="Basic and acidic residues" evidence="3">
    <location>
        <begin position="679"/>
        <end position="691"/>
    </location>
</feature>
<evidence type="ECO:0000313" key="4">
    <source>
        <dbReference type="EMBL" id="PSS18722.1"/>
    </source>
</evidence>
<feature type="compositionally biased region" description="Acidic residues" evidence="3">
    <location>
        <begin position="387"/>
        <end position="398"/>
    </location>
</feature>
<feature type="region of interest" description="Disordered" evidence="3">
    <location>
        <begin position="34"/>
        <end position="77"/>
    </location>
</feature>
<dbReference type="InterPro" id="IPR051222">
    <property type="entry name" value="PPR/CCM1_RNA-binding"/>
</dbReference>
<feature type="compositionally biased region" description="Polar residues" evidence="3">
    <location>
        <begin position="34"/>
        <end position="48"/>
    </location>
</feature>
<feature type="region of interest" description="Disordered" evidence="3">
    <location>
        <begin position="679"/>
        <end position="700"/>
    </location>
</feature>
<dbReference type="AlphaFoldDB" id="A0A2T3B2D0"/>
<evidence type="ECO:0000256" key="1">
    <source>
        <dbReference type="ARBA" id="ARBA00022737"/>
    </source>
</evidence>
<dbReference type="Pfam" id="PF13812">
    <property type="entry name" value="PPR_3"/>
    <property type="match status" value="1"/>
</dbReference>
<feature type="region of interest" description="Disordered" evidence="3">
    <location>
        <begin position="351"/>
        <end position="423"/>
    </location>
</feature>
<gene>
    <name evidence="4" type="ORF">M430DRAFT_19318</name>
</gene>
<evidence type="ECO:0000313" key="5">
    <source>
        <dbReference type="Proteomes" id="UP000241818"/>
    </source>
</evidence>
<dbReference type="InParanoid" id="A0A2T3B2D0"/>
<dbReference type="GeneID" id="36572132"/>
<dbReference type="RefSeq" id="XP_024721074.1">
    <property type="nucleotide sequence ID" value="XM_024864051.1"/>
</dbReference>
<evidence type="ECO:0000256" key="2">
    <source>
        <dbReference type="PROSITE-ProRule" id="PRU00708"/>
    </source>
</evidence>
<accession>A0A2T3B2D0</accession>
<dbReference type="PANTHER" id="PTHR47942">
    <property type="entry name" value="TETRATRICOPEPTIDE REPEAT (TPR)-LIKE SUPERFAMILY PROTEIN-RELATED"/>
    <property type="match status" value="1"/>
</dbReference>
<dbReference type="PANTHER" id="PTHR47942:SF105">
    <property type="entry name" value="ATPASE EXPRESSION PROTEIN 3"/>
    <property type="match status" value="1"/>
</dbReference>
<dbReference type="InterPro" id="IPR002885">
    <property type="entry name" value="PPR_rpt"/>
</dbReference>
<dbReference type="EMBL" id="KZ679011">
    <property type="protein sequence ID" value="PSS18722.1"/>
    <property type="molecule type" value="Genomic_DNA"/>
</dbReference>
<feature type="repeat" description="PPR" evidence="2">
    <location>
        <begin position="147"/>
        <end position="181"/>
    </location>
</feature>
<sequence>MLTCRGCMRRYLQNLIGDSSISFPPSLSRTLAATVPSSQASRRSSTVAFSPPVPSAGSASHSSADRDAGPPSPRWKDRQRWLESRGVRPAHKPAATKDADQAFVVRKHLKYLKDPLKLAEQVRKFLRDDDFETTLALVRAASKDIQCTVSWNHLIEWQLSKGKMNAAIKTYNEMKKRSQVPDARTYTIIFSGCANHPDTEHALAKVISIYQSMLTEKSLIKPNTIHMNAVLKMCARAQNMDALFAIADKMPAKGLRAPNNLTYTTIINALRISAVNDLRSTLDDKQKRENRRKAILQARVLWADVVQRWRQGDMWIDEELVCAMGRILLVGETQDNDDILSLVEQAMNIPRQVPRKGTPERALIEPGSQGKRTARPDQSQMSASNEAEPETAADEDIASAERFEPVTLTKSPSPATNASYARPGPNTLSLLMQCLLNLRLKEPASRYWKLLTKEYGLKPDSDNYHAYLRILRYARASAETLELLLEMPTSYMQSKTFRIAMSACERDKNNRNAFPTSGKILDIMETNLKVPDIFSLTRYLDLAVTAPAYSPKVSSNGESVQSKTARGRQILRALSRLGPNFLNLRSLLSYGLPTHSPTVSEDEAQKESFWKSMSSKAKSKKAEAEFKNEVLVLTRRLVGAHDILIRDGLVPKSMWAELAAQRSKLAAFITRFKNNARPVDDKSVRSSEQDKTSIVTRVRS</sequence>
<feature type="compositionally biased region" description="Basic and acidic residues" evidence="3">
    <location>
        <begin position="63"/>
        <end position="77"/>
    </location>
</feature>